<comment type="caution">
    <text evidence="4">The sequence shown here is derived from an EMBL/GenBank/DDBJ whole genome shotgun (WGS) entry which is preliminary data.</text>
</comment>
<dbReference type="Gene3D" id="1.25.40.10">
    <property type="entry name" value="Tetratricopeptide repeat domain"/>
    <property type="match status" value="1"/>
</dbReference>
<evidence type="ECO:0000313" key="4">
    <source>
        <dbReference type="EMBL" id="GHC57959.1"/>
    </source>
</evidence>
<feature type="region of interest" description="Disordered" evidence="3">
    <location>
        <begin position="705"/>
        <end position="741"/>
    </location>
</feature>
<feature type="repeat" description="TPR" evidence="1">
    <location>
        <begin position="593"/>
        <end position="626"/>
    </location>
</feature>
<gene>
    <name evidence="4" type="ORF">GCM10007100_26040</name>
</gene>
<dbReference type="PROSITE" id="PS50005">
    <property type="entry name" value="TPR"/>
    <property type="match status" value="2"/>
</dbReference>
<keyword evidence="5" id="KW-1185">Reference proteome</keyword>
<dbReference type="Pfam" id="PF13414">
    <property type="entry name" value="TPR_11"/>
    <property type="match status" value="1"/>
</dbReference>
<accession>A0A918TQX6</accession>
<evidence type="ECO:0000256" key="1">
    <source>
        <dbReference type="PROSITE-ProRule" id="PRU00339"/>
    </source>
</evidence>
<evidence type="ECO:0000313" key="5">
    <source>
        <dbReference type="Proteomes" id="UP000644507"/>
    </source>
</evidence>
<dbReference type="InterPro" id="IPR019734">
    <property type="entry name" value="TPR_rpt"/>
</dbReference>
<feature type="repeat" description="TPR" evidence="1">
    <location>
        <begin position="627"/>
        <end position="660"/>
    </location>
</feature>
<reference evidence="4" key="1">
    <citation type="journal article" date="2014" name="Int. J. Syst. Evol. Microbiol.">
        <title>Complete genome sequence of Corynebacterium casei LMG S-19264T (=DSM 44701T), isolated from a smear-ripened cheese.</title>
        <authorList>
            <consortium name="US DOE Joint Genome Institute (JGI-PGF)"/>
            <person name="Walter F."/>
            <person name="Albersmeier A."/>
            <person name="Kalinowski J."/>
            <person name="Ruckert C."/>
        </authorList>
    </citation>
    <scope>NUCLEOTIDE SEQUENCE</scope>
    <source>
        <strain evidence="4">KCTC 12988</strain>
    </source>
</reference>
<sequence length="741" mass="84323">MPRGTFPYTAQPMKDAHTFFRVLVLSLISTLSAWSQDNTDPSKLDPSDIYFQGWMALRDADEYQKEEDYPKAFEAATRCKRLIDTVSLYHPQWKPHLIERKQKEAVSVLEKIAPLLPEANRTGLQLYRGDKQKSATPTTPGLTPAEIVQATRIQRELKETKARLNQMDDVRNADVARLQRRISELTAERDRLAESTLNLEIKELKNRIDLVEDEKSILARQLADTRTELSEARKRMAELGDKEKESRKVANQLNALLEKERGVANEVINGLRAQQKKLSQELTETKQMLLAERKQSERLERLLTDARGEVETLTSERNHLLKERDHLAELLQLNQGDRIQRLIEQNMTLARNLREAEEAMKNLAENSDAKTEELLNAERDLAMAKSQIIEQRQESDSELQRRLGLERKLKEAYEELKARESLADMDSDLLEENRELRSVVEKLLVTQKRRREEAEMLMKIAKEKQDDPDFAQAVEQLVGEELTLTADEQVLVEASRSDGQFTLPTGRNDPEQVQLSNAQLRRYISALGTAIEKAYARGKTEVALDLCEQLLDEHPGHVPTMLDQGVISLKMALPEQAIDSFNNAITMQIAPLPYAHFMKGVAYHSLGRFAEAQKEYEIAIQLNPSNAEAHNRLGGIHGQMGRLGEAREHFEMAHRLDKTKLEPLFNLSALHRNMGEEDAALNYYRQFRKFGGQPNPEFEKLLAKAQREAAPEEAEAEGAPVIALPEGEQAETSTTIVAEPN</sequence>
<dbReference type="SMART" id="SM00028">
    <property type="entry name" value="TPR"/>
    <property type="match status" value="4"/>
</dbReference>
<protein>
    <recommendedName>
        <fullName evidence="6">Tetratricopeptide repeat protein</fullName>
    </recommendedName>
</protein>
<dbReference type="PANTHER" id="PTHR12558">
    <property type="entry name" value="CELL DIVISION CYCLE 16,23,27"/>
    <property type="match status" value="1"/>
</dbReference>
<dbReference type="Proteomes" id="UP000644507">
    <property type="component" value="Unassembled WGS sequence"/>
</dbReference>
<feature type="coiled-coil region" evidence="2">
    <location>
        <begin position="150"/>
        <end position="394"/>
    </location>
</feature>
<evidence type="ECO:0008006" key="6">
    <source>
        <dbReference type="Google" id="ProtNLM"/>
    </source>
</evidence>
<dbReference type="PANTHER" id="PTHR12558:SF13">
    <property type="entry name" value="CELL DIVISION CYCLE PROTEIN 27 HOMOLOG"/>
    <property type="match status" value="1"/>
</dbReference>
<dbReference type="SUPFAM" id="SSF48452">
    <property type="entry name" value="TPR-like"/>
    <property type="match status" value="1"/>
</dbReference>
<organism evidence="4 5">
    <name type="scientific">Roseibacillus persicicus</name>
    <dbReference type="NCBI Taxonomy" id="454148"/>
    <lineage>
        <taxon>Bacteria</taxon>
        <taxon>Pseudomonadati</taxon>
        <taxon>Verrucomicrobiota</taxon>
        <taxon>Verrucomicrobiia</taxon>
        <taxon>Verrucomicrobiales</taxon>
        <taxon>Verrucomicrobiaceae</taxon>
        <taxon>Roseibacillus</taxon>
    </lineage>
</organism>
<evidence type="ECO:0000256" key="2">
    <source>
        <dbReference type="SAM" id="Coils"/>
    </source>
</evidence>
<keyword evidence="1" id="KW-0802">TPR repeat</keyword>
<reference evidence="4" key="2">
    <citation type="submission" date="2020-09" db="EMBL/GenBank/DDBJ databases">
        <authorList>
            <person name="Sun Q."/>
            <person name="Kim S."/>
        </authorList>
    </citation>
    <scope>NUCLEOTIDE SEQUENCE</scope>
    <source>
        <strain evidence="4">KCTC 12988</strain>
    </source>
</reference>
<keyword evidence="2" id="KW-0175">Coiled coil</keyword>
<dbReference type="InterPro" id="IPR011990">
    <property type="entry name" value="TPR-like_helical_dom_sf"/>
</dbReference>
<proteinExistence type="predicted"/>
<dbReference type="PROSITE" id="PS50293">
    <property type="entry name" value="TPR_REGION"/>
    <property type="match status" value="1"/>
</dbReference>
<dbReference type="EMBL" id="BMXI01000011">
    <property type="protein sequence ID" value="GHC57959.1"/>
    <property type="molecule type" value="Genomic_DNA"/>
</dbReference>
<name>A0A918TQX6_9BACT</name>
<dbReference type="AlphaFoldDB" id="A0A918TQX6"/>
<evidence type="ECO:0000256" key="3">
    <source>
        <dbReference type="SAM" id="MobiDB-lite"/>
    </source>
</evidence>
<feature type="compositionally biased region" description="Polar residues" evidence="3">
    <location>
        <begin position="730"/>
        <end position="741"/>
    </location>
</feature>